<dbReference type="AlphaFoldDB" id="A0A7Y9NP88"/>
<protein>
    <recommendedName>
        <fullName evidence="4">Helix-turn-helix domain-containing protein</fullName>
    </recommendedName>
</protein>
<organism evidence="2 3">
    <name type="scientific">Tunturiibacter lichenicola</name>
    <dbReference type="NCBI Taxonomy" id="2051959"/>
    <lineage>
        <taxon>Bacteria</taxon>
        <taxon>Pseudomonadati</taxon>
        <taxon>Acidobacteriota</taxon>
        <taxon>Terriglobia</taxon>
        <taxon>Terriglobales</taxon>
        <taxon>Acidobacteriaceae</taxon>
        <taxon>Tunturiibacter</taxon>
    </lineage>
</organism>
<feature type="region of interest" description="Disordered" evidence="1">
    <location>
        <begin position="64"/>
        <end position="83"/>
    </location>
</feature>
<gene>
    <name evidence="2" type="ORF">HDF12_002847</name>
</gene>
<name>A0A7Y9NP88_9BACT</name>
<sequence>MDERQRTPEGFVSAAIAADFLGINRRMLLDLARRGIGGAYAITGERRKRWIFRLSELGIAIDHRHPRPFSSSSRYDPDQGSPR</sequence>
<proteinExistence type="predicted"/>
<dbReference type="Proteomes" id="UP000534186">
    <property type="component" value="Unassembled WGS sequence"/>
</dbReference>
<evidence type="ECO:0000313" key="2">
    <source>
        <dbReference type="EMBL" id="NYF52448.1"/>
    </source>
</evidence>
<accession>A0A7Y9NP88</accession>
<evidence type="ECO:0000256" key="1">
    <source>
        <dbReference type="SAM" id="MobiDB-lite"/>
    </source>
</evidence>
<dbReference type="EMBL" id="JACCCV010000002">
    <property type="protein sequence ID" value="NYF52448.1"/>
    <property type="molecule type" value="Genomic_DNA"/>
</dbReference>
<evidence type="ECO:0000313" key="3">
    <source>
        <dbReference type="Proteomes" id="UP000534186"/>
    </source>
</evidence>
<reference evidence="2 3" key="1">
    <citation type="submission" date="2020-07" db="EMBL/GenBank/DDBJ databases">
        <title>Genomic Encyclopedia of Type Strains, Phase IV (KMG-V): Genome sequencing to study the core and pangenomes of soil and plant-associated prokaryotes.</title>
        <authorList>
            <person name="Whitman W."/>
        </authorList>
    </citation>
    <scope>NUCLEOTIDE SEQUENCE [LARGE SCALE GENOMIC DNA]</scope>
    <source>
        <strain evidence="2 3">M8UP30</strain>
    </source>
</reference>
<comment type="caution">
    <text evidence="2">The sequence shown here is derived from an EMBL/GenBank/DDBJ whole genome shotgun (WGS) entry which is preliminary data.</text>
</comment>
<evidence type="ECO:0008006" key="4">
    <source>
        <dbReference type="Google" id="ProtNLM"/>
    </source>
</evidence>